<sequence length="221" mass="23848">MPKPKKPEEKTAPTEITDAILVLDYDSETADSKARIQEEAGQIAKKVAGKAGRTVRLCKGADEFAAAMSDPSNKTLKKIHVVAHGNQAQVGNYNAGPLADWLAPLITNKNNLEKITLHSCRSAAAHPTSGEIFANQLAAALAPKLQKTQIKKLTVRGADGDSFTDSDGHNWVLNEGVKPEYRDTKSAEADFIKNNTVDRASARPKFTISRGDPSKPFKGPF</sequence>
<dbReference type="InterPro" id="IPR038383">
    <property type="entry name" value="CPD_dom_sf"/>
</dbReference>
<dbReference type="Proteomes" id="UP000646365">
    <property type="component" value="Unassembled WGS sequence"/>
</dbReference>
<accession>A0A8J2YQJ6</accession>
<comment type="caution">
    <text evidence="1">The sequence shown here is derived from an EMBL/GenBank/DDBJ whole genome shotgun (WGS) entry which is preliminary data.</text>
</comment>
<reference evidence="1" key="1">
    <citation type="journal article" date="2014" name="Int. J. Syst. Evol. Microbiol.">
        <title>Complete genome sequence of Corynebacterium casei LMG S-19264T (=DSM 44701T), isolated from a smear-ripened cheese.</title>
        <authorList>
            <consortium name="US DOE Joint Genome Institute (JGI-PGF)"/>
            <person name="Walter F."/>
            <person name="Albersmeier A."/>
            <person name="Kalinowski J."/>
            <person name="Ruckert C."/>
        </authorList>
    </citation>
    <scope>NUCLEOTIDE SEQUENCE</scope>
    <source>
        <strain evidence="1">CGMCC 1.15725</strain>
    </source>
</reference>
<proteinExistence type="predicted"/>
<dbReference type="RefSeq" id="WP_189043344.1">
    <property type="nucleotide sequence ID" value="NZ_BMJQ01000002.1"/>
</dbReference>
<evidence type="ECO:0008006" key="3">
    <source>
        <dbReference type="Google" id="ProtNLM"/>
    </source>
</evidence>
<evidence type="ECO:0000313" key="2">
    <source>
        <dbReference type="Proteomes" id="UP000646365"/>
    </source>
</evidence>
<organism evidence="1 2">
    <name type="scientific">Aliidongia dinghuensis</name>
    <dbReference type="NCBI Taxonomy" id="1867774"/>
    <lineage>
        <taxon>Bacteria</taxon>
        <taxon>Pseudomonadati</taxon>
        <taxon>Pseudomonadota</taxon>
        <taxon>Alphaproteobacteria</taxon>
        <taxon>Rhodospirillales</taxon>
        <taxon>Dongiaceae</taxon>
        <taxon>Aliidongia</taxon>
    </lineage>
</organism>
<protein>
    <recommendedName>
        <fullName evidence="3">DUF4347 domain-containing protein</fullName>
    </recommendedName>
</protein>
<evidence type="ECO:0000313" key="1">
    <source>
        <dbReference type="EMBL" id="GGF07521.1"/>
    </source>
</evidence>
<keyword evidence="2" id="KW-1185">Reference proteome</keyword>
<gene>
    <name evidence="1" type="ORF">GCM10011611_11230</name>
</gene>
<name>A0A8J2YQJ6_9PROT</name>
<reference evidence="1" key="2">
    <citation type="submission" date="2020-09" db="EMBL/GenBank/DDBJ databases">
        <authorList>
            <person name="Sun Q."/>
            <person name="Zhou Y."/>
        </authorList>
    </citation>
    <scope>NUCLEOTIDE SEQUENCE</scope>
    <source>
        <strain evidence="1">CGMCC 1.15725</strain>
    </source>
</reference>
<dbReference type="EMBL" id="BMJQ01000002">
    <property type="protein sequence ID" value="GGF07521.1"/>
    <property type="molecule type" value="Genomic_DNA"/>
</dbReference>
<dbReference type="AlphaFoldDB" id="A0A8J2YQJ6"/>
<dbReference type="Gene3D" id="3.40.50.11050">
    <property type="match status" value="1"/>
</dbReference>